<evidence type="ECO:0000256" key="5">
    <source>
        <dbReference type="SAM" id="Phobius"/>
    </source>
</evidence>
<feature type="transmembrane region" description="Helical" evidence="5">
    <location>
        <begin position="12"/>
        <end position="28"/>
    </location>
</feature>
<dbReference type="Proteomes" id="UP000319836">
    <property type="component" value="Unassembled WGS sequence"/>
</dbReference>
<dbReference type="GO" id="GO:0016874">
    <property type="term" value="F:ligase activity"/>
    <property type="evidence" value="ECO:0007669"/>
    <property type="project" value="UniProtKB-KW"/>
</dbReference>
<feature type="transmembrane region" description="Helical" evidence="5">
    <location>
        <begin position="167"/>
        <end position="188"/>
    </location>
</feature>
<feature type="transmembrane region" description="Helical" evidence="5">
    <location>
        <begin position="369"/>
        <end position="388"/>
    </location>
</feature>
<evidence type="ECO:0000256" key="2">
    <source>
        <dbReference type="ARBA" id="ARBA00022692"/>
    </source>
</evidence>
<keyword evidence="4 5" id="KW-0472">Membrane</keyword>
<gene>
    <name evidence="7" type="ORF">E6K80_03965</name>
</gene>
<evidence type="ECO:0000256" key="4">
    <source>
        <dbReference type="ARBA" id="ARBA00023136"/>
    </source>
</evidence>
<feature type="transmembrane region" description="Helical" evidence="5">
    <location>
        <begin position="283"/>
        <end position="304"/>
    </location>
</feature>
<dbReference type="InterPro" id="IPR051533">
    <property type="entry name" value="WaaL-like"/>
</dbReference>
<evidence type="ECO:0000256" key="3">
    <source>
        <dbReference type="ARBA" id="ARBA00022989"/>
    </source>
</evidence>
<keyword evidence="3 5" id="KW-1133">Transmembrane helix</keyword>
<comment type="caution">
    <text evidence="7">The sequence shown here is derived from an EMBL/GenBank/DDBJ whole genome shotgun (WGS) entry which is preliminary data.</text>
</comment>
<feature type="domain" description="O-antigen ligase-related" evidence="6">
    <location>
        <begin position="242"/>
        <end position="377"/>
    </location>
</feature>
<feature type="transmembrane region" description="Helical" evidence="5">
    <location>
        <begin position="85"/>
        <end position="101"/>
    </location>
</feature>
<evidence type="ECO:0000313" key="8">
    <source>
        <dbReference type="Proteomes" id="UP000319836"/>
    </source>
</evidence>
<keyword evidence="7" id="KW-0436">Ligase</keyword>
<feature type="transmembrane region" description="Helical" evidence="5">
    <location>
        <begin position="144"/>
        <end position="160"/>
    </location>
</feature>
<keyword evidence="2 5" id="KW-0812">Transmembrane</keyword>
<comment type="subcellular location">
    <subcellularLocation>
        <location evidence="1">Membrane</location>
        <topology evidence="1">Multi-pass membrane protein</topology>
    </subcellularLocation>
</comment>
<evidence type="ECO:0000259" key="6">
    <source>
        <dbReference type="Pfam" id="PF04932"/>
    </source>
</evidence>
<feature type="transmembrane region" description="Helical" evidence="5">
    <location>
        <begin position="34"/>
        <end position="51"/>
    </location>
</feature>
<dbReference type="GO" id="GO:0016020">
    <property type="term" value="C:membrane"/>
    <property type="evidence" value="ECO:0007669"/>
    <property type="project" value="UniProtKB-SubCell"/>
</dbReference>
<dbReference type="PANTHER" id="PTHR37422:SF23">
    <property type="entry name" value="TEICHURONIC ACID BIOSYNTHESIS PROTEIN TUAE"/>
    <property type="match status" value="1"/>
</dbReference>
<sequence length="457" mass="47539">MSGLRPLRIRHAAWALPVAGAVTLAPLIERPLRGAAVIGAAAALAGVIAAARRLGLAGAWLAALAGSIMAGEMAAIGFGGQSGRLLWADAVLALGLAVAIARGRAIEIPRASFLAWLAPLLAWCAVGLLWAPDPLTGIAELKEWVVAALAGAAALVWARDASRARRLLMMVALTGLVVAAAMVGVALRNPLGLIAAVMLKRVDLPWGRSNYLAGLLILAFPIALGLLGSARRAWARAAWGACLAILALGLVVSASKGAIAALLLAFVAAFLPARGIGRGSRAFVLGVIVACAVLVLATPLHRVLSYRLAESALDYSSGERVALYRLAWNCFVRHPWGGIGLNNFSVAANALHGVDTVPHNLELGFLAELGLPGFALAALWIGALGRSCWRCRRAAGEPRARALAIGIWGSWLAFVLHNQIESTLYGEQLKLLLFLTAAAAWRLGEGSSDSGARRSMS</sequence>
<feature type="transmembrane region" description="Helical" evidence="5">
    <location>
        <begin position="258"/>
        <end position="276"/>
    </location>
</feature>
<feature type="transmembrane region" description="Helical" evidence="5">
    <location>
        <begin position="58"/>
        <end position="79"/>
    </location>
</feature>
<evidence type="ECO:0000313" key="7">
    <source>
        <dbReference type="EMBL" id="TMQ71997.1"/>
    </source>
</evidence>
<feature type="transmembrane region" description="Helical" evidence="5">
    <location>
        <begin position="208"/>
        <end position="227"/>
    </location>
</feature>
<name>A0A538U800_UNCEI</name>
<accession>A0A538U800</accession>
<feature type="transmembrane region" description="Helical" evidence="5">
    <location>
        <begin position="234"/>
        <end position="252"/>
    </location>
</feature>
<proteinExistence type="predicted"/>
<dbReference type="InterPro" id="IPR007016">
    <property type="entry name" value="O-antigen_ligase-rel_domated"/>
</dbReference>
<feature type="transmembrane region" description="Helical" evidence="5">
    <location>
        <begin position="113"/>
        <end position="132"/>
    </location>
</feature>
<organism evidence="7 8">
    <name type="scientific">Eiseniibacteriota bacterium</name>
    <dbReference type="NCBI Taxonomy" id="2212470"/>
    <lineage>
        <taxon>Bacteria</taxon>
        <taxon>Candidatus Eiseniibacteriota</taxon>
    </lineage>
</organism>
<dbReference type="PANTHER" id="PTHR37422">
    <property type="entry name" value="TEICHURONIC ACID BIOSYNTHESIS PROTEIN TUAE"/>
    <property type="match status" value="1"/>
</dbReference>
<dbReference type="EMBL" id="VBPA01000085">
    <property type="protein sequence ID" value="TMQ71997.1"/>
    <property type="molecule type" value="Genomic_DNA"/>
</dbReference>
<evidence type="ECO:0000256" key="1">
    <source>
        <dbReference type="ARBA" id="ARBA00004141"/>
    </source>
</evidence>
<dbReference type="Pfam" id="PF04932">
    <property type="entry name" value="Wzy_C"/>
    <property type="match status" value="1"/>
</dbReference>
<dbReference type="AlphaFoldDB" id="A0A538U800"/>
<reference evidence="7 8" key="1">
    <citation type="journal article" date="2019" name="Nat. Microbiol.">
        <title>Mediterranean grassland soil C-N compound turnover is dependent on rainfall and depth, and is mediated by genomically divergent microorganisms.</title>
        <authorList>
            <person name="Diamond S."/>
            <person name="Andeer P.F."/>
            <person name="Li Z."/>
            <person name="Crits-Christoph A."/>
            <person name="Burstein D."/>
            <person name="Anantharaman K."/>
            <person name="Lane K.R."/>
            <person name="Thomas B.C."/>
            <person name="Pan C."/>
            <person name="Northen T.R."/>
            <person name="Banfield J.F."/>
        </authorList>
    </citation>
    <scope>NUCLEOTIDE SEQUENCE [LARGE SCALE GENOMIC DNA]</scope>
    <source>
        <strain evidence="7">WS_10</strain>
    </source>
</reference>
<protein>
    <submittedName>
        <fullName evidence="7">O-antigen ligase family protein</fullName>
    </submittedName>
</protein>